<keyword evidence="5" id="KW-0677">Repeat</keyword>
<keyword evidence="2" id="KW-0433">Leucine-rich repeat</keyword>
<dbReference type="PANTHER" id="PTHR48061">
    <property type="entry name" value="LEUCINE-RICH REPEAT RECEPTOR PROTEIN KINASE EMS1-LIKE-RELATED"/>
    <property type="match status" value="1"/>
</dbReference>
<proteinExistence type="predicted"/>
<evidence type="ECO:0000313" key="10">
    <source>
        <dbReference type="EMBL" id="GAA0143593.1"/>
    </source>
</evidence>
<dbReference type="PANTHER" id="PTHR48061:SF18">
    <property type="entry name" value="HCR2-0B"/>
    <property type="match status" value="1"/>
</dbReference>
<evidence type="ECO:0000313" key="11">
    <source>
        <dbReference type="Proteomes" id="UP001454036"/>
    </source>
</evidence>
<dbReference type="InterPro" id="IPR001611">
    <property type="entry name" value="Leu-rich_rpt"/>
</dbReference>
<comment type="caution">
    <text evidence="10">The sequence shown here is derived from an EMBL/GenBank/DDBJ whole genome shotgun (WGS) entry which is preliminary data.</text>
</comment>
<evidence type="ECO:0000256" key="4">
    <source>
        <dbReference type="ARBA" id="ARBA00022729"/>
    </source>
</evidence>
<keyword evidence="11" id="KW-1185">Reference proteome</keyword>
<sequence>MSWNKSTNCCNWDGVTCDKVTSNDIELDISCSELDGSIDSSSRLFRDSHLRRLNIALNYLIGQIPSELLKLTELTTLSLSDNTFIVEPDILKLLM</sequence>
<dbReference type="Gene3D" id="3.80.10.10">
    <property type="entry name" value="Ribonuclease Inhibitor"/>
    <property type="match status" value="1"/>
</dbReference>
<gene>
    <name evidence="10" type="ORF">LIER_42771</name>
</gene>
<keyword evidence="7" id="KW-0472">Membrane</keyword>
<dbReference type="Proteomes" id="UP001454036">
    <property type="component" value="Unassembled WGS sequence"/>
</dbReference>
<keyword evidence="8" id="KW-0325">Glycoprotein</keyword>
<organism evidence="10 11">
    <name type="scientific">Lithospermum erythrorhizon</name>
    <name type="common">Purple gromwell</name>
    <name type="synonym">Lithospermum officinale var. erythrorhizon</name>
    <dbReference type="NCBI Taxonomy" id="34254"/>
    <lineage>
        <taxon>Eukaryota</taxon>
        <taxon>Viridiplantae</taxon>
        <taxon>Streptophyta</taxon>
        <taxon>Embryophyta</taxon>
        <taxon>Tracheophyta</taxon>
        <taxon>Spermatophyta</taxon>
        <taxon>Magnoliopsida</taxon>
        <taxon>eudicotyledons</taxon>
        <taxon>Gunneridae</taxon>
        <taxon>Pentapetalae</taxon>
        <taxon>asterids</taxon>
        <taxon>lamiids</taxon>
        <taxon>Boraginales</taxon>
        <taxon>Boraginaceae</taxon>
        <taxon>Boraginoideae</taxon>
        <taxon>Lithospermeae</taxon>
        <taxon>Lithospermum</taxon>
    </lineage>
</organism>
<dbReference type="Pfam" id="PF08263">
    <property type="entry name" value="LRRNT_2"/>
    <property type="match status" value="1"/>
</dbReference>
<dbReference type="InterPro" id="IPR046956">
    <property type="entry name" value="RLP23-like"/>
</dbReference>
<keyword evidence="6" id="KW-1133">Transmembrane helix</keyword>
<dbReference type="EMBL" id="BAABME010030928">
    <property type="protein sequence ID" value="GAA0143593.1"/>
    <property type="molecule type" value="Genomic_DNA"/>
</dbReference>
<dbReference type="GO" id="GO:0016020">
    <property type="term" value="C:membrane"/>
    <property type="evidence" value="ECO:0007669"/>
    <property type="project" value="UniProtKB-SubCell"/>
</dbReference>
<accession>A0AAV3NXE6</accession>
<evidence type="ECO:0000256" key="3">
    <source>
        <dbReference type="ARBA" id="ARBA00022692"/>
    </source>
</evidence>
<evidence type="ECO:0000256" key="8">
    <source>
        <dbReference type="ARBA" id="ARBA00023180"/>
    </source>
</evidence>
<evidence type="ECO:0000256" key="6">
    <source>
        <dbReference type="ARBA" id="ARBA00022989"/>
    </source>
</evidence>
<dbReference type="SUPFAM" id="SSF52058">
    <property type="entry name" value="L domain-like"/>
    <property type="match status" value="1"/>
</dbReference>
<protein>
    <recommendedName>
        <fullName evidence="9">Leucine-rich repeat-containing N-terminal plant-type domain-containing protein</fullName>
    </recommendedName>
</protein>
<dbReference type="InterPro" id="IPR013210">
    <property type="entry name" value="LRR_N_plant-typ"/>
</dbReference>
<keyword evidence="4" id="KW-0732">Signal</keyword>
<evidence type="ECO:0000256" key="2">
    <source>
        <dbReference type="ARBA" id="ARBA00022614"/>
    </source>
</evidence>
<feature type="domain" description="Leucine-rich repeat-containing N-terminal plant-type" evidence="9">
    <location>
        <begin position="2"/>
        <end position="18"/>
    </location>
</feature>
<dbReference type="Pfam" id="PF00560">
    <property type="entry name" value="LRR_1"/>
    <property type="match status" value="1"/>
</dbReference>
<dbReference type="InterPro" id="IPR032675">
    <property type="entry name" value="LRR_dom_sf"/>
</dbReference>
<evidence type="ECO:0000259" key="9">
    <source>
        <dbReference type="Pfam" id="PF08263"/>
    </source>
</evidence>
<evidence type="ECO:0000256" key="5">
    <source>
        <dbReference type="ARBA" id="ARBA00022737"/>
    </source>
</evidence>
<comment type="subcellular location">
    <subcellularLocation>
        <location evidence="1">Membrane</location>
        <topology evidence="1">Single-pass type I membrane protein</topology>
    </subcellularLocation>
</comment>
<reference evidence="10 11" key="1">
    <citation type="submission" date="2024-01" db="EMBL/GenBank/DDBJ databases">
        <title>The complete chloroplast genome sequence of Lithospermum erythrorhizon: insights into the phylogenetic relationship among Boraginaceae species and the maternal lineages of purple gromwells.</title>
        <authorList>
            <person name="Okada T."/>
            <person name="Watanabe K."/>
        </authorList>
    </citation>
    <scope>NUCLEOTIDE SEQUENCE [LARGE SCALE GENOMIC DNA]</scope>
</reference>
<evidence type="ECO:0000256" key="7">
    <source>
        <dbReference type="ARBA" id="ARBA00023136"/>
    </source>
</evidence>
<name>A0AAV3NXE6_LITER</name>
<evidence type="ECO:0000256" key="1">
    <source>
        <dbReference type="ARBA" id="ARBA00004479"/>
    </source>
</evidence>
<dbReference type="AlphaFoldDB" id="A0AAV3NXE6"/>
<keyword evidence="3" id="KW-0812">Transmembrane</keyword>